<proteinExistence type="predicted"/>
<dbReference type="InterPro" id="IPR027417">
    <property type="entry name" value="P-loop_NTPase"/>
</dbReference>
<evidence type="ECO:0000256" key="3">
    <source>
        <dbReference type="ARBA" id="ARBA00022840"/>
    </source>
</evidence>
<protein>
    <submittedName>
        <fullName evidence="5">ABC transporter ATP-binding protein</fullName>
    </submittedName>
</protein>
<dbReference type="InterPro" id="IPR015854">
    <property type="entry name" value="ABC_transpr_LolD-like"/>
</dbReference>
<keyword evidence="2" id="KW-0547">Nucleotide-binding</keyword>
<keyword evidence="3 5" id="KW-0067">ATP-binding</keyword>
<evidence type="ECO:0000313" key="6">
    <source>
        <dbReference type="Proteomes" id="UP000636888"/>
    </source>
</evidence>
<dbReference type="GO" id="GO:0022857">
    <property type="term" value="F:transmembrane transporter activity"/>
    <property type="evidence" value="ECO:0007669"/>
    <property type="project" value="TreeGrafter"/>
</dbReference>
<dbReference type="PROSITE" id="PS00211">
    <property type="entry name" value="ABC_TRANSPORTER_1"/>
    <property type="match status" value="1"/>
</dbReference>
<dbReference type="Proteomes" id="UP000636888">
    <property type="component" value="Unassembled WGS sequence"/>
</dbReference>
<dbReference type="PANTHER" id="PTHR24220:SF86">
    <property type="entry name" value="ABC TRANSPORTER ABCH.1"/>
    <property type="match status" value="1"/>
</dbReference>
<dbReference type="Pfam" id="PF00005">
    <property type="entry name" value="ABC_tran"/>
    <property type="match status" value="1"/>
</dbReference>
<sequence>MISARNIGKVFNQGRPNAFTALKEVSFDLQRRETTILKGPSGSGKTTLLGIVGCMARPTTGRIFLEEREITSLPERFLTDIRRRSFGFIFQQFNLIRGMTALENVMIPAYPLGERHAELKRRALATLDLFDLAAKAEAKVEWLSGGEAQRVAIARALINDPSVIIADEPTAHLDLRLSEEFMAIMRRLKADGKTLILASHDPIVYDSDLADRVVELRDGAVAGSAERA</sequence>
<keyword evidence="1" id="KW-0813">Transport</keyword>
<dbReference type="InterPro" id="IPR003439">
    <property type="entry name" value="ABC_transporter-like_ATP-bd"/>
</dbReference>
<dbReference type="InterPro" id="IPR017911">
    <property type="entry name" value="MacB-like_ATP-bd"/>
</dbReference>
<dbReference type="InterPro" id="IPR017871">
    <property type="entry name" value="ABC_transporter-like_CS"/>
</dbReference>
<dbReference type="PROSITE" id="PS50893">
    <property type="entry name" value="ABC_TRANSPORTER_2"/>
    <property type="match status" value="1"/>
</dbReference>
<keyword evidence="6" id="KW-1185">Reference proteome</keyword>
<accession>A0A8J7J182</accession>
<dbReference type="Gene3D" id="3.40.50.300">
    <property type="entry name" value="P-loop containing nucleotide triphosphate hydrolases"/>
    <property type="match status" value="1"/>
</dbReference>
<dbReference type="AlphaFoldDB" id="A0A8J7J182"/>
<evidence type="ECO:0000313" key="5">
    <source>
        <dbReference type="EMBL" id="MBJ6724378.1"/>
    </source>
</evidence>
<evidence type="ECO:0000256" key="2">
    <source>
        <dbReference type="ARBA" id="ARBA00022741"/>
    </source>
</evidence>
<evidence type="ECO:0000259" key="4">
    <source>
        <dbReference type="PROSITE" id="PS50893"/>
    </source>
</evidence>
<gene>
    <name evidence="5" type="ORF">JFN93_06635</name>
</gene>
<dbReference type="SUPFAM" id="SSF52540">
    <property type="entry name" value="P-loop containing nucleoside triphosphate hydrolases"/>
    <property type="match status" value="1"/>
</dbReference>
<feature type="domain" description="ABC transporter" evidence="4">
    <location>
        <begin position="2"/>
        <end position="228"/>
    </location>
</feature>
<organism evidence="5 6">
    <name type="scientific">Geomesophilobacter sediminis</name>
    <dbReference type="NCBI Taxonomy" id="2798584"/>
    <lineage>
        <taxon>Bacteria</taxon>
        <taxon>Pseudomonadati</taxon>
        <taxon>Thermodesulfobacteriota</taxon>
        <taxon>Desulfuromonadia</taxon>
        <taxon>Geobacterales</taxon>
        <taxon>Geobacteraceae</taxon>
        <taxon>Geomesophilobacter</taxon>
    </lineage>
</organism>
<dbReference type="InterPro" id="IPR003593">
    <property type="entry name" value="AAA+_ATPase"/>
</dbReference>
<dbReference type="EMBL" id="JAEMHM010000004">
    <property type="protein sequence ID" value="MBJ6724378.1"/>
    <property type="molecule type" value="Genomic_DNA"/>
</dbReference>
<dbReference type="PANTHER" id="PTHR24220">
    <property type="entry name" value="IMPORT ATP-BINDING PROTEIN"/>
    <property type="match status" value="1"/>
</dbReference>
<evidence type="ECO:0000256" key="1">
    <source>
        <dbReference type="ARBA" id="ARBA00022448"/>
    </source>
</evidence>
<dbReference type="GO" id="GO:0016887">
    <property type="term" value="F:ATP hydrolysis activity"/>
    <property type="evidence" value="ECO:0007669"/>
    <property type="project" value="InterPro"/>
</dbReference>
<dbReference type="GO" id="GO:0005524">
    <property type="term" value="F:ATP binding"/>
    <property type="evidence" value="ECO:0007669"/>
    <property type="project" value="UniProtKB-KW"/>
</dbReference>
<comment type="caution">
    <text evidence="5">The sequence shown here is derived from an EMBL/GenBank/DDBJ whole genome shotgun (WGS) entry which is preliminary data.</text>
</comment>
<dbReference type="SMART" id="SM00382">
    <property type="entry name" value="AAA"/>
    <property type="match status" value="1"/>
</dbReference>
<dbReference type="CDD" id="cd03255">
    <property type="entry name" value="ABC_MJ0796_LolCDE_FtsE"/>
    <property type="match status" value="1"/>
</dbReference>
<reference evidence="5" key="1">
    <citation type="submission" date="2020-12" db="EMBL/GenBank/DDBJ databases">
        <title>Geomonas sp. Red875, isolated from river sediment.</title>
        <authorList>
            <person name="Xu Z."/>
            <person name="Zhang Z."/>
            <person name="Masuda Y."/>
            <person name="Itoh H."/>
            <person name="Senoo K."/>
        </authorList>
    </citation>
    <scope>NUCLEOTIDE SEQUENCE</scope>
    <source>
        <strain evidence="5">Red875</strain>
    </source>
</reference>
<name>A0A8J7J182_9BACT</name>
<dbReference type="GO" id="GO:0005886">
    <property type="term" value="C:plasma membrane"/>
    <property type="evidence" value="ECO:0007669"/>
    <property type="project" value="TreeGrafter"/>
</dbReference>
<dbReference type="RefSeq" id="WP_199383211.1">
    <property type="nucleotide sequence ID" value="NZ_JAEMHM010000004.1"/>
</dbReference>